<dbReference type="InterPro" id="IPR018383">
    <property type="entry name" value="UPF0324_pro"/>
</dbReference>
<dbReference type="NCBIfam" id="TIGR00698">
    <property type="entry name" value="YeiH family putative sulfate export transporter"/>
    <property type="match status" value="1"/>
</dbReference>
<reference evidence="8 9" key="1">
    <citation type="submission" date="2017-11" db="EMBL/GenBank/DDBJ databases">
        <title>Animal gut microbial communities from fecal samples from Wisconsin, USA.</title>
        <authorList>
            <person name="Neumann A."/>
        </authorList>
    </citation>
    <scope>NUCLEOTIDE SEQUENCE [LARGE SCALE GENOMIC DNA]</scope>
    <source>
        <strain evidence="8 9">UWS3</strain>
    </source>
</reference>
<feature type="transmembrane region" description="Helical" evidence="7">
    <location>
        <begin position="12"/>
        <end position="29"/>
    </location>
</feature>
<dbReference type="GO" id="GO:0005886">
    <property type="term" value="C:plasma membrane"/>
    <property type="evidence" value="ECO:0007669"/>
    <property type="project" value="UniProtKB-SubCell"/>
</dbReference>
<dbReference type="PANTHER" id="PTHR30106">
    <property type="entry name" value="INNER MEMBRANE PROTEIN YEIH-RELATED"/>
    <property type="match status" value="1"/>
</dbReference>
<evidence type="ECO:0000256" key="2">
    <source>
        <dbReference type="ARBA" id="ARBA00007977"/>
    </source>
</evidence>
<feature type="transmembrane region" description="Helical" evidence="7">
    <location>
        <begin position="127"/>
        <end position="145"/>
    </location>
</feature>
<dbReference type="EMBL" id="PGEX01000001">
    <property type="protein sequence ID" value="PJJ40364.1"/>
    <property type="molecule type" value="Genomic_DNA"/>
</dbReference>
<keyword evidence="9" id="KW-1185">Reference proteome</keyword>
<feature type="transmembrane region" description="Helical" evidence="7">
    <location>
        <begin position="258"/>
        <end position="276"/>
    </location>
</feature>
<evidence type="ECO:0000256" key="1">
    <source>
        <dbReference type="ARBA" id="ARBA00004651"/>
    </source>
</evidence>
<sequence length="345" mass="36442">MLGKDKMDFFHGILWIALITGVAFVIAGIPAVKALSLSPLIVGLLLGIVYANTLRKGMPSSWTSGVAFCSKKILRLGIVLYGFRLTLTQIVGVGAPALVIDAIIVIVTLGGGYLIGSRLLKMDKETAMLTSCGSAICGAAAVLGAEAALKTKPYKTAVAVSTVVLFGTLSMFLYPILYRNGVLDLLPEQAGLYIGSTIHEVAHAVGAGNGTGDAVIASNAIIVKMIRVMYLVPVLLVLAFFVAGRLGDTDGKAGKKKIAVPWFAFGFLAVVIFNSFDFLSPTLLHGIETVDTFFLSMAMTALGTETSFDKFKQAGPKPFILATILYVWLVLGGYALAKYLAPVLI</sequence>
<feature type="transmembrane region" description="Helical" evidence="7">
    <location>
        <begin position="35"/>
        <end position="52"/>
    </location>
</feature>
<feature type="transmembrane region" description="Helical" evidence="7">
    <location>
        <begin position="319"/>
        <end position="337"/>
    </location>
</feature>
<dbReference type="Proteomes" id="UP000231134">
    <property type="component" value="Unassembled WGS sequence"/>
</dbReference>
<keyword evidence="6 7" id="KW-0472">Membrane</keyword>
<evidence type="ECO:0000256" key="3">
    <source>
        <dbReference type="ARBA" id="ARBA00022475"/>
    </source>
</evidence>
<comment type="subcellular location">
    <subcellularLocation>
        <location evidence="1">Cell membrane</location>
        <topology evidence="1">Multi-pass membrane protein</topology>
    </subcellularLocation>
</comment>
<keyword evidence="5 7" id="KW-1133">Transmembrane helix</keyword>
<dbReference type="Pfam" id="PF03601">
    <property type="entry name" value="Cons_hypoth698"/>
    <property type="match status" value="1"/>
</dbReference>
<evidence type="ECO:0000256" key="4">
    <source>
        <dbReference type="ARBA" id="ARBA00022692"/>
    </source>
</evidence>
<gene>
    <name evidence="8" type="ORF">BGX16_0283</name>
</gene>
<protein>
    <submittedName>
        <fullName evidence="8">Putative integral membrane protein (TIGR00698 family)</fullName>
    </submittedName>
</protein>
<proteinExistence type="inferred from homology"/>
<feature type="transmembrane region" description="Helical" evidence="7">
    <location>
        <begin position="228"/>
        <end position="246"/>
    </location>
</feature>
<comment type="caution">
    <text evidence="8">The sequence shown here is derived from an EMBL/GenBank/DDBJ whole genome shotgun (WGS) entry which is preliminary data.</text>
</comment>
<dbReference type="OrthoDB" id="9811391at2"/>
<keyword evidence="4 7" id="KW-0812">Transmembrane</keyword>
<dbReference type="RefSeq" id="WP_100424459.1">
    <property type="nucleotide sequence ID" value="NZ_JAQXKX010000015.1"/>
</dbReference>
<organism evidence="8 9">
    <name type="scientific">Hallerella succinigenes</name>
    <dbReference type="NCBI Taxonomy" id="1896222"/>
    <lineage>
        <taxon>Bacteria</taxon>
        <taxon>Pseudomonadati</taxon>
        <taxon>Fibrobacterota</taxon>
        <taxon>Fibrobacteria</taxon>
        <taxon>Fibrobacterales</taxon>
        <taxon>Fibrobacteraceae</taxon>
        <taxon>Hallerella</taxon>
    </lineage>
</organism>
<name>A0A2M9A3T7_9BACT</name>
<dbReference type="PANTHER" id="PTHR30106:SF2">
    <property type="entry name" value="UPF0324 INNER MEMBRANE PROTEIN YEIH"/>
    <property type="match status" value="1"/>
</dbReference>
<feature type="transmembrane region" description="Helical" evidence="7">
    <location>
        <begin position="157"/>
        <end position="177"/>
    </location>
</feature>
<dbReference type="AlphaFoldDB" id="A0A2M9A3T7"/>
<evidence type="ECO:0000256" key="5">
    <source>
        <dbReference type="ARBA" id="ARBA00022989"/>
    </source>
</evidence>
<dbReference type="InterPro" id="IPR004630">
    <property type="entry name" value="UPF0324_YeiH-like"/>
</dbReference>
<evidence type="ECO:0000256" key="7">
    <source>
        <dbReference type="SAM" id="Phobius"/>
    </source>
</evidence>
<evidence type="ECO:0000256" key="6">
    <source>
        <dbReference type="ARBA" id="ARBA00023136"/>
    </source>
</evidence>
<feature type="transmembrane region" description="Helical" evidence="7">
    <location>
        <begin position="97"/>
        <end position="115"/>
    </location>
</feature>
<accession>A0A2M9A3T7</accession>
<comment type="similarity">
    <text evidence="2">Belongs to the UPF0324 family.</text>
</comment>
<evidence type="ECO:0000313" key="9">
    <source>
        <dbReference type="Proteomes" id="UP000231134"/>
    </source>
</evidence>
<evidence type="ECO:0000313" key="8">
    <source>
        <dbReference type="EMBL" id="PJJ40364.1"/>
    </source>
</evidence>
<keyword evidence="3" id="KW-1003">Cell membrane</keyword>